<keyword evidence="2 6" id="KW-0313">Glucose metabolism</keyword>
<dbReference type="PRINTS" id="PR00079">
    <property type="entry name" value="G6PDHDRGNASE"/>
</dbReference>
<dbReference type="Gene3D" id="3.30.360.10">
    <property type="entry name" value="Dihydrodipicolinate Reductase, domain 2"/>
    <property type="match status" value="1"/>
</dbReference>
<dbReference type="OrthoDB" id="60984at2759"/>
<dbReference type="AlphaFoldDB" id="A0A9N8HW10"/>
<comment type="pathway">
    <text evidence="1 6">Carbohydrate degradation; pentose phosphate pathway; D-ribulose 5-phosphate from D-glucose 6-phosphate (oxidative stage): step 1/3.</text>
</comment>
<evidence type="ECO:0000259" key="8">
    <source>
        <dbReference type="Pfam" id="PF02781"/>
    </source>
</evidence>
<reference evidence="9" key="1">
    <citation type="submission" date="2020-06" db="EMBL/GenBank/DDBJ databases">
        <authorList>
            <consortium name="Plant Systems Biology data submission"/>
        </authorList>
    </citation>
    <scope>NUCLEOTIDE SEQUENCE</scope>
    <source>
        <strain evidence="9">D6</strain>
    </source>
</reference>
<dbReference type="PANTHER" id="PTHR23429">
    <property type="entry name" value="GLUCOSE-6-PHOSPHATE 1-DEHYDROGENASE G6PD"/>
    <property type="match status" value="1"/>
</dbReference>
<dbReference type="EC" id="1.1.1.49" evidence="6"/>
<dbReference type="SUPFAM" id="SSF55347">
    <property type="entry name" value="Glyceraldehyde-3-phosphate dehydrogenase-like, C-terminal domain"/>
    <property type="match status" value="1"/>
</dbReference>
<dbReference type="EMBL" id="CAICTM010001580">
    <property type="protein sequence ID" value="CAB9524758.1"/>
    <property type="molecule type" value="Genomic_DNA"/>
</dbReference>
<evidence type="ECO:0000313" key="9">
    <source>
        <dbReference type="EMBL" id="CAB9524758.1"/>
    </source>
</evidence>
<comment type="caution">
    <text evidence="9">The sequence shown here is derived from an EMBL/GenBank/DDBJ whole genome shotgun (WGS) entry which is preliminary data.</text>
</comment>
<keyword evidence="3 6" id="KW-0521">NADP</keyword>
<dbReference type="NCBIfam" id="TIGR00871">
    <property type="entry name" value="zwf"/>
    <property type="match status" value="1"/>
</dbReference>
<evidence type="ECO:0000313" key="10">
    <source>
        <dbReference type="Proteomes" id="UP001153069"/>
    </source>
</evidence>
<evidence type="ECO:0000256" key="2">
    <source>
        <dbReference type="ARBA" id="ARBA00022526"/>
    </source>
</evidence>
<evidence type="ECO:0000256" key="4">
    <source>
        <dbReference type="ARBA" id="ARBA00023002"/>
    </source>
</evidence>
<dbReference type="Gene3D" id="3.40.50.720">
    <property type="entry name" value="NAD(P)-binding Rossmann-like Domain"/>
    <property type="match status" value="1"/>
</dbReference>
<comment type="function">
    <text evidence="6">Catalyzes the rate-limiting step of the oxidative pentose-phosphate pathway, which represents a route for the dissimilation of carbohydrates besides glycolysis.</text>
</comment>
<organism evidence="9 10">
    <name type="scientific">Seminavis robusta</name>
    <dbReference type="NCBI Taxonomy" id="568900"/>
    <lineage>
        <taxon>Eukaryota</taxon>
        <taxon>Sar</taxon>
        <taxon>Stramenopiles</taxon>
        <taxon>Ochrophyta</taxon>
        <taxon>Bacillariophyta</taxon>
        <taxon>Bacillariophyceae</taxon>
        <taxon>Bacillariophycidae</taxon>
        <taxon>Naviculales</taxon>
        <taxon>Naviculaceae</taxon>
        <taxon>Seminavis</taxon>
    </lineage>
</organism>
<dbReference type="GO" id="GO:0009051">
    <property type="term" value="P:pentose-phosphate shunt, oxidative branch"/>
    <property type="evidence" value="ECO:0007669"/>
    <property type="project" value="TreeGrafter"/>
</dbReference>
<proteinExistence type="inferred from homology"/>
<evidence type="ECO:0000256" key="1">
    <source>
        <dbReference type="ARBA" id="ARBA00004937"/>
    </source>
</evidence>
<gene>
    <name evidence="9" type="ORF">SEMRO_1582_G283820.1</name>
</gene>
<dbReference type="InterPro" id="IPR036291">
    <property type="entry name" value="NAD(P)-bd_dom_sf"/>
</dbReference>
<dbReference type="PIRSF" id="PIRSF000110">
    <property type="entry name" value="G6PD"/>
    <property type="match status" value="1"/>
</dbReference>
<feature type="domain" description="Glucose-6-phosphate dehydrogenase NAD-binding" evidence="7">
    <location>
        <begin position="62"/>
        <end position="242"/>
    </location>
</feature>
<evidence type="ECO:0000256" key="6">
    <source>
        <dbReference type="RuleBase" id="RU362120"/>
    </source>
</evidence>
<dbReference type="Pfam" id="PF02781">
    <property type="entry name" value="G6PD_C"/>
    <property type="match status" value="1"/>
</dbReference>
<evidence type="ECO:0000256" key="5">
    <source>
        <dbReference type="ARBA" id="ARBA00023277"/>
    </source>
</evidence>
<feature type="domain" description="Glucose-6-phosphate dehydrogenase C-terminal" evidence="8">
    <location>
        <begin position="245"/>
        <end position="527"/>
    </location>
</feature>
<dbReference type="GO" id="GO:0004345">
    <property type="term" value="F:glucose-6-phosphate dehydrogenase activity"/>
    <property type="evidence" value="ECO:0007669"/>
    <property type="project" value="UniProtKB-EC"/>
</dbReference>
<accession>A0A9N8HW10</accession>
<dbReference type="HAMAP" id="MF_00966">
    <property type="entry name" value="G6PD"/>
    <property type="match status" value="1"/>
</dbReference>
<dbReference type="Proteomes" id="UP001153069">
    <property type="component" value="Unassembled WGS sequence"/>
</dbReference>
<keyword evidence="5 6" id="KW-0119">Carbohydrate metabolism</keyword>
<evidence type="ECO:0000256" key="3">
    <source>
        <dbReference type="ARBA" id="ARBA00022857"/>
    </source>
</evidence>
<dbReference type="InterPro" id="IPR022674">
    <property type="entry name" value="G6P_DH_NAD-bd"/>
</dbReference>
<dbReference type="InterPro" id="IPR001282">
    <property type="entry name" value="G6P_DH"/>
</dbReference>
<dbReference type="SUPFAM" id="SSF51735">
    <property type="entry name" value="NAD(P)-binding Rossmann-fold domains"/>
    <property type="match status" value="1"/>
</dbReference>
<dbReference type="Pfam" id="PF00479">
    <property type="entry name" value="G6PD_N"/>
    <property type="match status" value="1"/>
</dbReference>
<comment type="similarity">
    <text evidence="6">Belongs to the glucose-6-phosphate dehydrogenase family.</text>
</comment>
<protein>
    <recommendedName>
        <fullName evidence="6">Glucose-6-phosphate 1-dehydrogenase</fullName>
        <ecNumber evidence="6">1.1.1.49</ecNumber>
    </recommendedName>
</protein>
<name>A0A9N8HW10_9STRA</name>
<dbReference type="InterPro" id="IPR022675">
    <property type="entry name" value="G6P_DH_C"/>
</dbReference>
<comment type="catalytic activity">
    <reaction evidence="6">
        <text>D-glucose 6-phosphate + NADP(+) = 6-phospho-D-glucono-1,5-lactone + NADPH + H(+)</text>
        <dbReference type="Rhea" id="RHEA:15841"/>
        <dbReference type="ChEBI" id="CHEBI:15378"/>
        <dbReference type="ChEBI" id="CHEBI:57783"/>
        <dbReference type="ChEBI" id="CHEBI:57955"/>
        <dbReference type="ChEBI" id="CHEBI:58349"/>
        <dbReference type="ChEBI" id="CHEBI:61548"/>
        <dbReference type="EC" id="1.1.1.49"/>
    </reaction>
</comment>
<dbReference type="GO" id="GO:0006006">
    <property type="term" value="P:glucose metabolic process"/>
    <property type="evidence" value="ECO:0007669"/>
    <property type="project" value="UniProtKB-KW"/>
</dbReference>
<keyword evidence="4 6" id="KW-0560">Oxidoreductase</keyword>
<dbReference type="GO" id="GO:0050661">
    <property type="term" value="F:NADP binding"/>
    <property type="evidence" value="ECO:0007669"/>
    <property type="project" value="InterPro"/>
</dbReference>
<sequence>MSSTEEQQFPVAHLRPTLDEQFSFRSDVSNNADNMALDASAKTSLQSFVATEEWFQKPLVVVVIGASGDLARKKTYPSLFELYQHGLLPKETMIWGYARTAKTHLEFRDHLHPHLTPGQIPTSSKKLKDFLELCYYHNGKSYGDNEAYAAMLGEITGMDTFNAKDANVLYYLAIPPNVFAETVATLEGMPNAVVQGKTRFVIEKPFGRDTASCQALLDGFKGLGEEMQFRLDHYLAKPMVENLATLRMANPFLENMWNHEHVESVHIRFKEPFGTQGRGGYFDQYNIIRDVLQNHLLQVLLLVAMELPSSLFDSAGDESDSFRQAKIEVLERMPPIVLEDALLGQYDGYKDDPTIKNKDTNCPTYAALRCFVNSKRWKGVPFILEAGKALDQKVVDVQVKFKNRHPFPSNMVTIEVQPKPSMTMTAHMKPLGGASGTMDVTTTNLTTDYSFDGSDDILSKPIENAYSRLLLDVLRGHQNNFVRSDELVRSWEVFTPLLHQIERDNIQPVMYEYGSSGPSSRPAFMDEMVQANMKSSL</sequence>
<keyword evidence="10" id="KW-1185">Reference proteome</keyword>
<evidence type="ECO:0000259" key="7">
    <source>
        <dbReference type="Pfam" id="PF00479"/>
    </source>
</evidence>
<dbReference type="PANTHER" id="PTHR23429:SF0">
    <property type="entry name" value="GLUCOSE-6-PHOSPHATE 1-DEHYDROGENASE"/>
    <property type="match status" value="1"/>
</dbReference>